<accession>X1JB43</accession>
<dbReference type="EMBL" id="BARV01001033">
    <property type="protein sequence ID" value="GAH91202.1"/>
    <property type="molecule type" value="Genomic_DNA"/>
</dbReference>
<evidence type="ECO:0000313" key="1">
    <source>
        <dbReference type="EMBL" id="GAH91202.1"/>
    </source>
</evidence>
<gene>
    <name evidence="1" type="ORF">S06H3_03242</name>
</gene>
<name>X1JB43_9ZZZZ</name>
<organism evidence="1">
    <name type="scientific">marine sediment metagenome</name>
    <dbReference type="NCBI Taxonomy" id="412755"/>
    <lineage>
        <taxon>unclassified sequences</taxon>
        <taxon>metagenomes</taxon>
        <taxon>ecological metagenomes</taxon>
    </lineage>
</organism>
<dbReference type="AlphaFoldDB" id="X1JB43"/>
<comment type="caution">
    <text evidence="1">The sequence shown here is derived from an EMBL/GenBank/DDBJ whole genome shotgun (WGS) entry which is preliminary data.</text>
</comment>
<protein>
    <submittedName>
        <fullName evidence="1">Uncharacterized protein</fullName>
    </submittedName>
</protein>
<proteinExistence type="predicted"/>
<sequence>MDKKTHIVAGVCRQCGKNKYLSVRGLCYSCGIANRRLAANEMRARQGPIFERWQASMIKSGNKILQDIQLARERKQKLADSQRQMMEQQ</sequence>
<reference evidence="1" key="1">
    <citation type="journal article" date="2014" name="Front. Microbiol.">
        <title>High frequency of phylogenetically diverse reductive dehalogenase-homologous genes in deep subseafloor sedimentary metagenomes.</title>
        <authorList>
            <person name="Kawai M."/>
            <person name="Futagami T."/>
            <person name="Toyoda A."/>
            <person name="Takaki Y."/>
            <person name="Nishi S."/>
            <person name="Hori S."/>
            <person name="Arai W."/>
            <person name="Tsubouchi T."/>
            <person name="Morono Y."/>
            <person name="Uchiyama I."/>
            <person name="Ito T."/>
            <person name="Fujiyama A."/>
            <person name="Inagaki F."/>
            <person name="Takami H."/>
        </authorList>
    </citation>
    <scope>NUCLEOTIDE SEQUENCE</scope>
    <source>
        <strain evidence="1">Expedition CK06-06</strain>
    </source>
</reference>